<name>A0AAW0I4Z9_QUESU</name>
<gene>
    <name evidence="2" type="ORF">CFP56_018477</name>
</gene>
<dbReference type="Proteomes" id="UP000237347">
    <property type="component" value="Unassembled WGS sequence"/>
</dbReference>
<dbReference type="EMBL" id="PKMF04002338">
    <property type="protein sequence ID" value="KAK7809554.1"/>
    <property type="molecule type" value="Genomic_DNA"/>
</dbReference>
<feature type="region of interest" description="Disordered" evidence="1">
    <location>
        <begin position="116"/>
        <end position="137"/>
    </location>
</feature>
<reference evidence="2 3" key="1">
    <citation type="journal article" date="2018" name="Sci. Data">
        <title>The draft genome sequence of cork oak.</title>
        <authorList>
            <person name="Ramos A.M."/>
            <person name="Usie A."/>
            <person name="Barbosa P."/>
            <person name="Barros P.M."/>
            <person name="Capote T."/>
            <person name="Chaves I."/>
            <person name="Simoes F."/>
            <person name="Abreu I."/>
            <person name="Carrasquinho I."/>
            <person name="Faro C."/>
            <person name="Guimaraes J.B."/>
            <person name="Mendonca D."/>
            <person name="Nobrega F."/>
            <person name="Rodrigues L."/>
            <person name="Saibo N.J.M."/>
            <person name="Varela M.C."/>
            <person name="Egas C."/>
            <person name="Matos J."/>
            <person name="Miguel C.M."/>
            <person name="Oliveira M.M."/>
            <person name="Ricardo C.P."/>
            <person name="Goncalves S."/>
        </authorList>
    </citation>
    <scope>NUCLEOTIDE SEQUENCE [LARGE SCALE GENOMIC DNA]</scope>
    <source>
        <strain evidence="3">cv. HL8</strain>
    </source>
</reference>
<sequence>IESPDIPSISVINYTKNTIQTSRPATIDVEISPEDHMWQSNISKRKFNLEDGDEVEVIVDFGARFIVKKIGVSLIYDGVLDGTMFHYASTSNEDTIVVSDKEDVKDQAWPMQFERGLHDEEAGPSHGWLDDKHNLKY</sequence>
<evidence type="ECO:0000256" key="1">
    <source>
        <dbReference type="SAM" id="MobiDB-lite"/>
    </source>
</evidence>
<dbReference type="AlphaFoldDB" id="A0AAW0I4Z9"/>
<accession>A0AAW0I4Z9</accession>
<keyword evidence="3" id="KW-1185">Reference proteome</keyword>
<proteinExistence type="predicted"/>
<feature type="non-terminal residue" evidence="2">
    <location>
        <position position="1"/>
    </location>
</feature>
<evidence type="ECO:0000313" key="2">
    <source>
        <dbReference type="EMBL" id="KAK7809554.1"/>
    </source>
</evidence>
<evidence type="ECO:0000313" key="3">
    <source>
        <dbReference type="Proteomes" id="UP000237347"/>
    </source>
</evidence>
<comment type="caution">
    <text evidence="2">The sequence shown here is derived from an EMBL/GenBank/DDBJ whole genome shotgun (WGS) entry which is preliminary data.</text>
</comment>
<organism evidence="2 3">
    <name type="scientific">Quercus suber</name>
    <name type="common">Cork oak</name>
    <dbReference type="NCBI Taxonomy" id="58331"/>
    <lineage>
        <taxon>Eukaryota</taxon>
        <taxon>Viridiplantae</taxon>
        <taxon>Streptophyta</taxon>
        <taxon>Embryophyta</taxon>
        <taxon>Tracheophyta</taxon>
        <taxon>Spermatophyta</taxon>
        <taxon>Magnoliopsida</taxon>
        <taxon>eudicotyledons</taxon>
        <taxon>Gunneridae</taxon>
        <taxon>Pentapetalae</taxon>
        <taxon>rosids</taxon>
        <taxon>fabids</taxon>
        <taxon>Fagales</taxon>
        <taxon>Fagaceae</taxon>
        <taxon>Quercus</taxon>
    </lineage>
</organism>
<protein>
    <submittedName>
        <fullName evidence="2">Uncharacterized protein</fullName>
    </submittedName>
</protein>